<comment type="caution">
    <text evidence="4">The sequence shown here is derived from an EMBL/GenBank/DDBJ whole genome shotgun (WGS) entry which is preliminary data.</text>
</comment>
<organism evidence="4 5">
    <name type="scientific">Microbulbifer halophilus</name>
    <dbReference type="NCBI Taxonomy" id="453963"/>
    <lineage>
        <taxon>Bacteria</taxon>
        <taxon>Pseudomonadati</taxon>
        <taxon>Pseudomonadota</taxon>
        <taxon>Gammaproteobacteria</taxon>
        <taxon>Cellvibrionales</taxon>
        <taxon>Microbulbiferaceae</taxon>
        <taxon>Microbulbifer</taxon>
    </lineage>
</organism>
<gene>
    <name evidence="4" type="ORF">ACFSKX_14070</name>
</gene>
<evidence type="ECO:0000313" key="4">
    <source>
        <dbReference type="EMBL" id="MFD2311550.1"/>
    </source>
</evidence>
<dbReference type="Gene3D" id="2.40.50.100">
    <property type="match status" value="1"/>
</dbReference>
<dbReference type="Proteomes" id="UP001597425">
    <property type="component" value="Unassembled WGS sequence"/>
</dbReference>
<dbReference type="Gene3D" id="2.40.420.20">
    <property type="match status" value="1"/>
</dbReference>
<name>A0ABW5EG07_9GAMM</name>
<keyword evidence="5" id="KW-1185">Reference proteome</keyword>
<dbReference type="Gene3D" id="1.10.287.470">
    <property type="entry name" value="Helix hairpin bin"/>
    <property type="match status" value="1"/>
</dbReference>
<dbReference type="Gene3D" id="2.40.30.170">
    <property type="match status" value="1"/>
</dbReference>
<sequence>MNLKRINWNFALPIGLILLALLISSWLLREKPTMSRGAPAAPAPTVEVAEAERGRFPVTVRALGQVTARETVELQPQVEGRVDWLDYDLGPGSTLGKNELLLRIDREPYQLALQTARSTLAERRAELQQEQGQRAVAAEEYELLGSSLPDADRALVLREPQLAAARARVDSAEADVSLAQRDLRLTEIRSPFNALLVERSVDTGDRVAPGTVLYTLAGADRFQIEVEVPASQLIRLVGPDADVRIRGSQWPEGQYRAGEFVRLIPVLEEQGRLARVLVELPDPLGLEDPTRPQLLLNDLAQVEITGRTEAERVRIPVAAVQDGDRVWVVKDGRIEIRPVEVDYLSGDYALLKSGLEGGETLVTTRLAAVTPDMPVRVAGRQRADAGKRADGARGENAGRAPREPAGGAAR</sequence>
<evidence type="ECO:0000256" key="1">
    <source>
        <dbReference type="ARBA" id="ARBA00009477"/>
    </source>
</evidence>
<keyword evidence="3" id="KW-1133">Transmembrane helix</keyword>
<accession>A0ABW5EG07</accession>
<feature type="transmembrane region" description="Helical" evidence="3">
    <location>
        <begin position="6"/>
        <end position="28"/>
    </location>
</feature>
<dbReference type="PANTHER" id="PTHR30469:SF15">
    <property type="entry name" value="HLYD FAMILY OF SECRETION PROTEINS"/>
    <property type="match status" value="1"/>
</dbReference>
<dbReference type="InterPro" id="IPR006143">
    <property type="entry name" value="RND_pump_MFP"/>
</dbReference>
<feature type="region of interest" description="Disordered" evidence="2">
    <location>
        <begin position="378"/>
        <end position="410"/>
    </location>
</feature>
<evidence type="ECO:0000256" key="2">
    <source>
        <dbReference type="SAM" id="MobiDB-lite"/>
    </source>
</evidence>
<reference evidence="5" key="1">
    <citation type="journal article" date="2019" name="Int. J. Syst. Evol. Microbiol.">
        <title>The Global Catalogue of Microorganisms (GCM) 10K type strain sequencing project: providing services to taxonomists for standard genome sequencing and annotation.</title>
        <authorList>
            <consortium name="The Broad Institute Genomics Platform"/>
            <consortium name="The Broad Institute Genome Sequencing Center for Infectious Disease"/>
            <person name="Wu L."/>
            <person name="Ma J."/>
        </authorList>
    </citation>
    <scope>NUCLEOTIDE SEQUENCE [LARGE SCALE GENOMIC DNA]</scope>
    <source>
        <strain evidence="5">KCTC 12848</strain>
    </source>
</reference>
<dbReference type="EMBL" id="JBHUJD010000019">
    <property type="protein sequence ID" value="MFD2311550.1"/>
    <property type="molecule type" value="Genomic_DNA"/>
</dbReference>
<feature type="compositionally biased region" description="Basic and acidic residues" evidence="2">
    <location>
        <begin position="381"/>
        <end position="393"/>
    </location>
</feature>
<dbReference type="SUPFAM" id="SSF111369">
    <property type="entry name" value="HlyD-like secretion proteins"/>
    <property type="match status" value="1"/>
</dbReference>
<evidence type="ECO:0000313" key="5">
    <source>
        <dbReference type="Proteomes" id="UP001597425"/>
    </source>
</evidence>
<protein>
    <submittedName>
        <fullName evidence="4">Efflux RND transporter periplasmic adaptor subunit</fullName>
    </submittedName>
</protein>
<dbReference type="PANTHER" id="PTHR30469">
    <property type="entry name" value="MULTIDRUG RESISTANCE PROTEIN MDTA"/>
    <property type="match status" value="1"/>
</dbReference>
<dbReference type="RefSeq" id="WP_265722319.1">
    <property type="nucleotide sequence ID" value="NZ_JAPIVK010000021.1"/>
</dbReference>
<evidence type="ECO:0000256" key="3">
    <source>
        <dbReference type="SAM" id="Phobius"/>
    </source>
</evidence>
<feature type="compositionally biased region" description="Low complexity" evidence="2">
    <location>
        <begin position="397"/>
        <end position="410"/>
    </location>
</feature>
<comment type="similarity">
    <text evidence="1">Belongs to the membrane fusion protein (MFP) (TC 8.A.1) family.</text>
</comment>
<dbReference type="NCBIfam" id="TIGR01730">
    <property type="entry name" value="RND_mfp"/>
    <property type="match status" value="1"/>
</dbReference>
<proteinExistence type="inferred from homology"/>
<keyword evidence="3" id="KW-0812">Transmembrane</keyword>
<keyword evidence="3" id="KW-0472">Membrane</keyword>